<dbReference type="EMBL" id="KB822725">
    <property type="protein sequence ID" value="ETN36540.1"/>
    <property type="molecule type" value="Genomic_DNA"/>
</dbReference>
<feature type="domain" description="Phosphatidic acid phosphatase type 2/haloperoxidase" evidence="8">
    <location>
        <begin position="104"/>
        <end position="287"/>
    </location>
</feature>
<dbReference type="GO" id="GO:0016020">
    <property type="term" value="C:membrane"/>
    <property type="evidence" value="ECO:0007669"/>
    <property type="project" value="UniProtKB-SubCell"/>
</dbReference>
<dbReference type="GO" id="GO:0006644">
    <property type="term" value="P:phospholipid metabolic process"/>
    <property type="evidence" value="ECO:0007669"/>
    <property type="project" value="InterPro"/>
</dbReference>
<dbReference type="eggNOG" id="KOG3030">
    <property type="taxonomic scope" value="Eukaryota"/>
</dbReference>
<keyword evidence="10" id="KW-1185">Reference proteome</keyword>
<protein>
    <recommendedName>
        <fullName evidence="8">Phosphatidic acid phosphatase type 2/haloperoxidase domain-containing protein</fullName>
    </recommendedName>
</protein>
<feature type="transmembrane region" description="Helical" evidence="7">
    <location>
        <begin position="96"/>
        <end position="116"/>
    </location>
</feature>
<evidence type="ECO:0000256" key="7">
    <source>
        <dbReference type="SAM" id="Phobius"/>
    </source>
</evidence>
<dbReference type="InterPro" id="IPR043216">
    <property type="entry name" value="PAP-like"/>
</dbReference>
<evidence type="ECO:0000313" key="10">
    <source>
        <dbReference type="Proteomes" id="UP000030752"/>
    </source>
</evidence>
<organism evidence="9 10">
    <name type="scientific">Cyphellophora europaea (strain CBS 101466)</name>
    <name type="common">Phialophora europaea</name>
    <dbReference type="NCBI Taxonomy" id="1220924"/>
    <lineage>
        <taxon>Eukaryota</taxon>
        <taxon>Fungi</taxon>
        <taxon>Dikarya</taxon>
        <taxon>Ascomycota</taxon>
        <taxon>Pezizomycotina</taxon>
        <taxon>Eurotiomycetes</taxon>
        <taxon>Chaetothyriomycetidae</taxon>
        <taxon>Chaetothyriales</taxon>
        <taxon>Cyphellophoraceae</taxon>
        <taxon>Cyphellophora</taxon>
    </lineage>
</organism>
<dbReference type="PANTHER" id="PTHR10165:SF154">
    <property type="entry name" value="PAP2 DOMAIN PROTEIN (AFU_ORTHOLOGUE AFUA_1G09730)"/>
    <property type="match status" value="1"/>
</dbReference>
<dbReference type="SMART" id="SM00014">
    <property type="entry name" value="acidPPc"/>
    <property type="match status" value="1"/>
</dbReference>
<feature type="transmembrane region" description="Helical" evidence="7">
    <location>
        <begin position="54"/>
        <end position="75"/>
    </location>
</feature>
<comment type="subcellular location">
    <subcellularLocation>
        <location evidence="1">Membrane</location>
        <topology evidence="1">Multi-pass membrane protein</topology>
    </subcellularLocation>
</comment>
<dbReference type="PANTHER" id="PTHR10165">
    <property type="entry name" value="LIPID PHOSPHATE PHOSPHATASE"/>
    <property type="match status" value="1"/>
</dbReference>
<dbReference type="OrthoDB" id="10030083at2759"/>
<feature type="transmembrane region" description="Helical" evidence="7">
    <location>
        <begin position="265"/>
        <end position="287"/>
    </location>
</feature>
<comment type="similarity">
    <text evidence="2">Belongs to the PA-phosphatase related phosphoesterase family.</text>
</comment>
<accession>W2RJL7</accession>
<dbReference type="InParanoid" id="W2RJL7"/>
<keyword evidence="3 7" id="KW-0812">Transmembrane</keyword>
<sequence>MVTPKIRVVVTYLIDWMVIVIVAAAGGSLSFVDGYRRPFALTDEAIAYPSKPDIVPFSVVAAVALLVPLAIIAALTFGSPTDISRRSIRKTLRERLWITNAGWSGLCLSVAAALLVTEGLKTIVGKPRPDMLAVCHADLTNITRYEVGGVGSSLESEAPILVSASICRQSDQKKLRDAFSAFPSGHSSFSWAGLLYLSLWLCAKLSARLPYLGHYQLTGPEGALHHDAVSRSSRQASAPPLWLVAVAMFPVGTALFISASRYADFHHAGIDIVAGAVIGIITAWYSFRLYHLPVRRGFGMPWGFRSDQIAFTGALPWTTEGSEHVADAGVDVEAEAQGTDMRTWSDGGQAERAAGEPSSERPP</sequence>
<dbReference type="GO" id="GO:0008195">
    <property type="term" value="F:phosphatidate phosphatase activity"/>
    <property type="evidence" value="ECO:0007669"/>
    <property type="project" value="TreeGrafter"/>
</dbReference>
<feature type="transmembrane region" description="Helical" evidence="7">
    <location>
        <begin position="189"/>
        <end position="207"/>
    </location>
</feature>
<gene>
    <name evidence="9" type="ORF">HMPREF1541_08818</name>
</gene>
<proteinExistence type="inferred from homology"/>
<dbReference type="VEuPathDB" id="FungiDB:HMPREF1541_08818"/>
<dbReference type="RefSeq" id="XP_008721358.1">
    <property type="nucleotide sequence ID" value="XM_008723136.1"/>
</dbReference>
<dbReference type="Gene3D" id="1.20.144.10">
    <property type="entry name" value="Phosphatidic acid phosphatase type 2/haloperoxidase"/>
    <property type="match status" value="1"/>
</dbReference>
<feature type="region of interest" description="Disordered" evidence="6">
    <location>
        <begin position="336"/>
        <end position="363"/>
    </location>
</feature>
<dbReference type="InterPro" id="IPR036938">
    <property type="entry name" value="PAP2/HPO_sf"/>
</dbReference>
<evidence type="ECO:0000256" key="1">
    <source>
        <dbReference type="ARBA" id="ARBA00004141"/>
    </source>
</evidence>
<reference evidence="9 10" key="1">
    <citation type="submission" date="2013-03" db="EMBL/GenBank/DDBJ databases">
        <title>The Genome Sequence of Phialophora europaea CBS 101466.</title>
        <authorList>
            <consortium name="The Broad Institute Genomics Platform"/>
            <person name="Cuomo C."/>
            <person name="de Hoog S."/>
            <person name="Gorbushina A."/>
            <person name="Walker B."/>
            <person name="Young S.K."/>
            <person name="Zeng Q."/>
            <person name="Gargeya S."/>
            <person name="Fitzgerald M."/>
            <person name="Haas B."/>
            <person name="Abouelleil A."/>
            <person name="Allen A.W."/>
            <person name="Alvarado L."/>
            <person name="Arachchi H.M."/>
            <person name="Berlin A.M."/>
            <person name="Chapman S.B."/>
            <person name="Gainer-Dewar J."/>
            <person name="Goldberg J."/>
            <person name="Griggs A."/>
            <person name="Gujja S."/>
            <person name="Hansen M."/>
            <person name="Howarth C."/>
            <person name="Imamovic A."/>
            <person name="Ireland A."/>
            <person name="Larimer J."/>
            <person name="McCowan C."/>
            <person name="Murphy C."/>
            <person name="Pearson M."/>
            <person name="Poon T.W."/>
            <person name="Priest M."/>
            <person name="Roberts A."/>
            <person name="Saif S."/>
            <person name="Shea T."/>
            <person name="Sisk P."/>
            <person name="Sykes S."/>
            <person name="Wortman J."/>
            <person name="Nusbaum C."/>
            <person name="Birren B."/>
        </authorList>
    </citation>
    <scope>NUCLEOTIDE SEQUENCE [LARGE SCALE GENOMIC DNA]</scope>
    <source>
        <strain evidence="9 10">CBS 101466</strain>
    </source>
</reference>
<evidence type="ECO:0000256" key="6">
    <source>
        <dbReference type="SAM" id="MobiDB-lite"/>
    </source>
</evidence>
<feature type="transmembrane region" description="Helical" evidence="7">
    <location>
        <begin position="241"/>
        <end position="259"/>
    </location>
</feature>
<dbReference type="GeneID" id="19976157"/>
<dbReference type="Proteomes" id="UP000030752">
    <property type="component" value="Unassembled WGS sequence"/>
</dbReference>
<evidence type="ECO:0000313" key="9">
    <source>
        <dbReference type="EMBL" id="ETN36540.1"/>
    </source>
</evidence>
<keyword evidence="5 7" id="KW-0472">Membrane</keyword>
<dbReference type="CDD" id="cd03390">
    <property type="entry name" value="PAP2_containing_1_like"/>
    <property type="match status" value="1"/>
</dbReference>
<dbReference type="GO" id="GO:0046839">
    <property type="term" value="P:phospholipid dephosphorylation"/>
    <property type="evidence" value="ECO:0007669"/>
    <property type="project" value="TreeGrafter"/>
</dbReference>
<dbReference type="InterPro" id="IPR000326">
    <property type="entry name" value="PAP2/HPO"/>
</dbReference>
<evidence type="ECO:0000256" key="3">
    <source>
        <dbReference type="ARBA" id="ARBA00022692"/>
    </source>
</evidence>
<dbReference type="Pfam" id="PF01569">
    <property type="entry name" value="PAP2"/>
    <property type="match status" value="1"/>
</dbReference>
<feature type="transmembrane region" description="Helical" evidence="7">
    <location>
        <begin position="12"/>
        <end position="32"/>
    </location>
</feature>
<evidence type="ECO:0000259" key="8">
    <source>
        <dbReference type="SMART" id="SM00014"/>
    </source>
</evidence>
<dbReference type="STRING" id="1220924.W2RJL7"/>
<dbReference type="AlphaFoldDB" id="W2RJL7"/>
<evidence type="ECO:0000256" key="4">
    <source>
        <dbReference type="ARBA" id="ARBA00022989"/>
    </source>
</evidence>
<keyword evidence="4 7" id="KW-1133">Transmembrane helix</keyword>
<dbReference type="HOGENOM" id="CLU_021458_2_0_1"/>
<evidence type="ECO:0000256" key="5">
    <source>
        <dbReference type="ARBA" id="ARBA00023136"/>
    </source>
</evidence>
<evidence type="ECO:0000256" key="2">
    <source>
        <dbReference type="ARBA" id="ARBA00008816"/>
    </source>
</evidence>
<name>W2RJL7_CYPE1</name>
<dbReference type="SUPFAM" id="SSF48317">
    <property type="entry name" value="Acid phosphatase/Vanadium-dependent haloperoxidase"/>
    <property type="match status" value="1"/>
</dbReference>